<dbReference type="Gene3D" id="1.10.357.10">
    <property type="entry name" value="Tetracycline Repressor, domain 2"/>
    <property type="match status" value="1"/>
</dbReference>
<accession>A0A4Q2EIW7</accession>
<evidence type="ECO:0000256" key="4">
    <source>
        <dbReference type="PROSITE-ProRule" id="PRU00335"/>
    </source>
</evidence>
<evidence type="ECO:0000313" key="7">
    <source>
        <dbReference type="Proteomes" id="UP000290624"/>
    </source>
</evidence>
<feature type="domain" description="HTH tetR-type" evidence="5">
    <location>
        <begin position="11"/>
        <end position="71"/>
    </location>
</feature>
<dbReference type="OrthoDB" id="3731192at2"/>
<reference evidence="6 7" key="1">
    <citation type="submission" date="2018-01" db="EMBL/GenBank/DDBJ databases">
        <title>Lactibacter flavus gen. nov., sp. nov., a novel bacterium of the family Propionibacteriaceae isolated from raw milk and dairy products.</title>
        <authorList>
            <person name="Wenning M."/>
            <person name="Breitenwieser F."/>
            <person name="Huptas C."/>
            <person name="von Neubeck M."/>
            <person name="Busse H.-J."/>
            <person name="Scherer S."/>
        </authorList>
    </citation>
    <scope>NUCLEOTIDE SEQUENCE [LARGE SCALE GENOMIC DNA]</scope>
    <source>
        <strain evidence="6 7">VG341</strain>
    </source>
</reference>
<proteinExistence type="predicted"/>
<dbReference type="InterPro" id="IPR054126">
    <property type="entry name" value="CprB_TetR_C"/>
</dbReference>
<dbReference type="PRINTS" id="PR00455">
    <property type="entry name" value="HTHTETR"/>
</dbReference>
<dbReference type="PROSITE" id="PS50977">
    <property type="entry name" value="HTH_TETR_2"/>
    <property type="match status" value="1"/>
</dbReference>
<sequence>MQTTLREQQRVRTRAGILRVAAEEFDQRGYASVALSEIAARLEVTKGTVYFHFPSKAALASAVVDTYFSAWEAVLAEVARQSLQGLTALRWLSAQVAQSYRDEPGVRAPLRLMREADVIGIDLPTPFLPWVETVAGHVREAQDLGEVRRGLDVEAVAWQIVAGFFGAQEISHQLTGSADIVERVEAMWDLLLPGIEARDSA</sequence>
<dbReference type="InterPro" id="IPR036271">
    <property type="entry name" value="Tet_transcr_reg_TetR-rel_C_sf"/>
</dbReference>
<dbReference type="InterPro" id="IPR050109">
    <property type="entry name" value="HTH-type_TetR-like_transc_reg"/>
</dbReference>
<dbReference type="GO" id="GO:0003700">
    <property type="term" value="F:DNA-binding transcription factor activity"/>
    <property type="evidence" value="ECO:0007669"/>
    <property type="project" value="TreeGrafter"/>
</dbReference>
<dbReference type="Proteomes" id="UP000290624">
    <property type="component" value="Unassembled WGS sequence"/>
</dbReference>
<dbReference type="PANTHER" id="PTHR30055">
    <property type="entry name" value="HTH-TYPE TRANSCRIPTIONAL REGULATOR RUTR"/>
    <property type="match status" value="1"/>
</dbReference>
<dbReference type="SUPFAM" id="SSF46689">
    <property type="entry name" value="Homeodomain-like"/>
    <property type="match status" value="1"/>
</dbReference>
<dbReference type="AlphaFoldDB" id="A0A4Q2EIW7"/>
<keyword evidence="1" id="KW-0805">Transcription regulation</keyword>
<dbReference type="NCBIfam" id="NF041196">
    <property type="entry name" value="ScbR_bind_reg"/>
    <property type="match status" value="1"/>
</dbReference>
<evidence type="ECO:0000313" key="6">
    <source>
        <dbReference type="EMBL" id="RXW33537.1"/>
    </source>
</evidence>
<evidence type="ECO:0000256" key="3">
    <source>
        <dbReference type="ARBA" id="ARBA00023163"/>
    </source>
</evidence>
<dbReference type="SUPFAM" id="SSF48498">
    <property type="entry name" value="Tetracyclin repressor-like, C-terminal domain"/>
    <property type="match status" value="1"/>
</dbReference>
<dbReference type="Pfam" id="PF21935">
    <property type="entry name" value="TetR_C_45"/>
    <property type="match status" value="1"/>
</dbReference>
<evidence type="ECO:0000256" key="1">
    <source>
        <dbReference type="ARBA" id="ARBA00023015"/>
    </source>
</evidence>
<keyword evidence="7" id="KW-1185">Reference proteome</keyword>
<keyword evidence="3" id="KW-0804">Transcription</keyword>
<dbReference type="InterPro" id="IPR047923">
    <property type="entry name" value="ArpA-like"/>
</dbReference>
<feature type="DNA-binding region" description="H-T-H motif" evidence="4">
    <location>
        <begin position="34"/>
        <end position="53"/>
    </location>
</feature>
<keyword evidence="2 4" id="KW-0238">DNA-binding</keyword>
<dbReference type="PANTHER" id="PTHR30055:SF234">
    <property type="entry name" value="HTH-TYPE TRANSCRIPTIONAL REGULATOR BETI"/>
    <property type="match status" value="1"/>
</dbReference>
<evidence type="ECO:0000259" key="5">
    <source>
        <dbReference type="PROSITE" id="PS50977"/>
    </source>
</evidence>
<organism evidence="6 7">
    <name type="scientific">Propioniciclava flava</name>
    <dbReference type="NCBI Taxonomy" id="2072026"/>
    <lineage>
        <taxon>Bacteria</taxon>
        <taxon>Bacillati</taxon>
        <taxon>Actinomycetota</taxon>
        <taxon>Actinomycetes</taxon>
        <taxon>Propionibacteriales</taxon>
        <taxon>Propionibacteriaceae</taxon>
        <taxon>Propioniciclava</taxon>
    </lineage>
</organism>
<dbReference type="InterPro" id="IPR001647">
    <property type="entry name" value="HTH_TetR"/>
</dbReference>
<name>A0A4Q2EIW7_9ACTN</name>
<dbReference type="EMBL" id="PPCV01000001">
    <property type="protein sequence ID" value="RXW33537.1"/>
    <property type="molecule type" value="Genomic_DNA"/>
</dbReference>
<evidence type="ECO:0000256" key="2">
    <source>
        <dbReference type="ARBA" id="ARBA00023125"/>
    </source>
</evidence>
<dbReference type="InterPro" id="IPR009057">
    <property type="entry name" value="Homeodomain-like_sf"/>
</dbReference>
<protein>
    <submittedName>
        <fullName evidence="6">TetR family transcriptional regulator</fullName>
    </submittedName>
</protein>
<dbReference type="RefSeq" id="WP_129457502.1">
    <property type="nucleotide sequence ID" value="NZ_PPCV01000001.1"/>
</dbReference>
<comment type="caution">
    <text evidence="6">The sequence shown here is derived from an EMBL/GenBank/DDBJ whole genome shotgun (WGS) entry which is preliminary data.</text>
</comment>
<dbReference type="Pfam" id="PF00440">
    <property type="entry name" value="TetR_N"/>
    <property type="match status" value="1"/>
</dbReference>
<gene>
    <name evidence="6" type="ORF">C1706_01940</name>
</gene>
<dbReference type="GO" id="GO:0000976">
    <property type="term" value="F:transcription cis-regulatory region binding"/>
    <property type="evidence" value="ECO:0007669"/>
    <property type="project" value="TreeGrafter"/>
</dbReference>